<dbReference type="AlphaFoldDB" id="A0A328FDS0"/>
<dbReference type="Pfam" id="PF05597">
    <property type="entry name" value="Phasin"/>
    <property type="match status" value="1"/>
</dbReference>
<organism evidence="2 3">
    <name type="scientific">Desulfobacter hydrogenophilus</name>
    <dbReference type="NCBI Taxonomy" id="2291"/>
    <lineage>
        <taxon>Bacteria</taxon>
        <taxon>Pseudomonadati</taxon>
        <taxon>Thermodesulfobacteriota</taxon>
        <taxon>Desulfobacteria</taxon>
        <taxon>Desulfobacterales</taxon>
        <taxon>Desulfobacteraceae</taxon>
        <taxon>Desulfobacter</taxon>
    </lineage>
</organism>
<dbReference type="InterPro" id="IPR008769">
    <property type="entry name" value="PhaF_PhaI"/>
</dbReference>
<reference evidence="1 4" key="2">
    <citation type="submission" date="2019-02" db="EMBL/GenBank/DDBJ databases">
        <title>Complete genome sequence of Desulfobacter hydrogenophilus AcRS1.</title>
        <authorList>
            <person name="Marietou A."/>
            <person name="Lund M.B."/>
            <person name="Marshall I.P.G."/>
            <person name="Schreiber L."/>
            <person name="Jorgensen B."/>
        </authorList>
    </citation>
    <scope>NUCLEOTIDE SEQUENCE [LARGE SCALE GENOMIC DNA]</scope>
    <source>
        <strain evidence="1 4">AcRS1</strain>
    </source>
</reference>
<dbReference type="RefSeq" id="WP_111954780.1">
    <property type="nucleotide sequence ID" value="NZ_CP036313.1"/>
</dbReference>
<proteinExistence type="predicted"/>
<keyword evidence="4" id="KW-1185">Reference proteome</keyword>
<protein>
    <recommendedName>
        <fullName evidence="5">Phasin superfamily protein</fullName>
    </recommendedName>
</protein>
<evidence type="ECO:0008006" key="5">
    <source>
        <dbReference type="Google" id="ProtNLM"/>
    </source>
</evidence>
<evidence type="ECO:0000313" key="4">
    <source>
        <dbReference type="Proteomes" id="UP000293902"/>
    </source>
</evidence>
<dbReference type="Proteomes" id="UP000248798">
    <property type="component" value="Unassembled WGS sequence"/>
</dbReference>
<dbReference type="GO" id="GO:0042619">
    <property type="term" value="P:poly-hydroxybutyrate biosynthetic process"/>
    <property type="evidence" value="ECO:0007669"/>
    <property type="project" value="UniProtKB-KW"/>
</dbReference>
<evidence type="ECO:0000313" key="3">
    <source>
        <dbReference type="Proteomes" id="UP000248798"/>
    </source>
</evidence>
<sequence length="100" mass="11509">MLETLKNSLLTGVGMALRSKKEIETFAKEFAEQSEMNQKEAKDFLEECKKRYDDAKSSLDKKVEEVVESVLKRLDLPTRKDVDTLNARIDELSKKLEKDA</sequence>
<name>A0A328FDS0_9BACT</name>
<dbReference type="EMBL" id="CP036313">
    <property type="protein sequence ID" value="QBH14270.1"/>
    <property type="molecule type" value="Genomic_DNA"/>
</dbReference>
<dbReference type="Proteomes" id="UP000293902">
    <property type="component" value="Chromosome"/>
</dbReference>
<dbReference type="OrthoDB" id="198919at2"/>
<evidence type="ECO:0000313" key="1">
    <source>
        <dbReference type="EMBL" id="QBH14270.1"/>
    </source>
</evidence>
<reference evidence="2 3" key="1">
    <citation type="submission" date="2018-06" db="EMBL/GenBank/DDBJ databases">
        <title>Complete Genome Sequence of Desulfobacter hydrogenophilus (DSM3380).</title>
        <authorList>
            <person name="Marietou A."/>
            <person name="Schreiber L."/>
            <person name="Marshall I."/>
            <person name="Jorgensen B."/>
        </authorList>
    </citation>
    <scope>NUCLEOTIDE SEQUENCE [LARGE SCALE GENOMIC DNA]</scope>
    <source>
        <strain evidence="2 3">DSM 3380</strain>
    </source>
</reference>
<dbReference type="PANTHER" id="PTHR38664">
    <property type="entry name" value="SLR0058 PROTEIN"/>
    <property type="match status" value="1"/>
</dbReference>
<gene>
    <name evidence="2" type="ORF">DO021_06140</name>
    <name evidence="1" type="ORF">EYB58_15920</name>
</gene>
<evidence type="ECO:0000313" key="2">
    <source>
        <dbReference type="EMBL" id="RAM02801.1"/>
    </source>
</evidence>
<dbReference type="PANTHER" id="PTHR38664:SF1">
    <property type="entry name" value="SLR0058 PROTEIN"/>
    <property type="match status" value="1"/>
</dbReference>
<dbReference type="EMBL" id="QLNI01000010">
    <property type="protein sequence ID" value="RAM02801.1"/>
    <property type="molecule type" value="Genomic_DNA"/>
</dbReference>
<accession>A0A328FDS0</accession>